<proteinExistence type="predicted"/>
<dbReference type="Ensembl" id="ENSJJAT00000008042.1">
    <property type="protein sequence ID" value="ENSJJAP00000003578.1"/>
    <property type="gene ID" value="ENSJJAG00000007098.1"/>
</dbReference>
<accession>A0A8C5K6H8</accession>
<dbReference type="PANTHER" id="PTHR33769">
    <property type="entry name" value="TESTIS-EXPRESSED PROTEIN 26 ISOFORM X3"/>
    <property type="match status" value="1"/>
</dbReference>
<protein>
    <submittedName>
        <fullName evidence="2">Testis expressed 26</fullName>
    </submittedName>
</protein>
<feature type="region of interest" description="Disordered" evidence="1">
    <location>
        <begin position="1"/>
        <end position="20"/>
    </location>
</feature>
<name>A0A8C5K6H8_JACJA</name>
<evidence type="ECO:0000313" key="3">
    <source>
        <dbReference type="Proteomes" id="UP000694385"/>
    </source>
</evidence>
<dbReference type="AlphaFoldDB" id="A0A8C5K6H8"/>
<keyword evidence="3" id="KW-1185">Reference proteome</keyword>
<dbReference type="OMA" id="DTNWDSY"/>
<sequence length="263" mass="30266">MAQAGPQAPHPCEPKLSSTGDTSWDSYATTMKTAFTAKTGAVPALLRPKGIRRLGYAYSLGDPILNQTHYNDEYSWKSHSKENLIRSGSSRVIKDHQFHPDQDFFRWTLPKRQTSHHLPWKIPLSMEKVREAIANQFVSQTKRDFVDIAQAEKIKESSQKFPDWKESLPQPLDTEFRTHYQVPAKIPELQDFSFKYGCYASLPVASQGLVPSVLRSYMKNQEHTKKQSTYQHDYGKAYLDILMFLNSFTPSQINKYLHSVSYE</sequence>
<evidence type="ECO:0000313" key="2">
    <source>
        <dbReference type="Ensembl" id="ENSJJAP00000003578.1"/>
    </source>
</evidence>
<organism evidence="2 3">
    <name type="scientific">Jaculus jaculus</name>
    <name type="common">Lesser Egyptian jerboa</name>
    <dbReference type="NCBI Taxonomy" id="51337"/>
    <lineage>
        <taxon>Eukaryota</taxon>
        <taxon>Metazoa</taxon>
        <taxon>Chordata</taxon>
        <taxon>Craniata</taxon>
        <taxon>Vertebrata</taxon>
        <taxon>Euteleostomi</taxon>
        <taxon>Mammalia</taxon>
        <taxon>Eutheria</taxon>
        <taxon>Euarchontoglires</taxon>
        <taxon>Glires</taxon>
        <taxon>Rodentia</taxon>
        <taxon>Myomorpha</taxon>
        <taxon>Dipodoidea</taxon>
        <taxon>Dipodidae</taxon>
        <taxon>Dipodinae</taxon>
        <taxon>Jaculus</taxon>
    </lineage>
</organism>
<dbReference type="PANTHER" id="PTHR33769:SF1">
    <property type="entry name" value="TESTIS-EXPRESSED PROTEIN 26"/>
    <property type="match status" value="1"/>
</dbReference>
<dbReference type="Proteomes" id="UP000694385">
    <property type="component" value="Unassembled WGS sequence"/>
</dbReference>
<dbReference type="GeneTree" id="ENSGT00390000009484"/>
<reference evidence="2" key="1">
    <citation type="submission" date="2025-08" db="UniProtKB">
        <authorList>
            <consortium name="Ensembl"/>
        </authorList>
    </citation>
    <scope>IDENTIFICATION</scope>
</reference>
<gene>
    <name evidence="2" type="primary">Tex26</name>
</gene>
<dbReference type="InterPro" id="IPR043460">
    <property type="entry name" value="MEDAG/TEX26"/>
</dbReference>
<reference evidence="2" key="2">
    <citation type="submission" date="2025-09" db="UniProtKB">
        <authorList>
            <consortium name="Ensembl"/>
        </authorList>
    </citation>
    <scope>IDENTIFICATION</scope>
</reference>
<dbReference type="GO" id="GO:0005737">
    <property type="term" value="C:cytoplasm"/>
    <property type="evidence" value="ECO:0007669"/>
    <property type="project" value="TreeGrafter"/>
</dbReference>
<evidence type="ECO:0000256" key="1">
    <source>
        <dbReference type="SAM" id="MobiDB-lite"/>
    </source>
</evidence>